<dbReference type="Gene3D" id="2.40.30.170">
    <property type="match status" value="1"/>
</dbReference>
<feature type="region of interest" description="Disordered" evidence="3">
    <location>
        <begin position="354"/>
        <end position="384"/>
    </location>
</feature>
<evidence type="ECO:0000256" key="3">
    <source>
        <dbReference type="SAM" id="MobiDB-lite"/>
    </source>
</evidence>
<reference evidence="6 7" key="1">
    <citation type="submission" date="2020-08" db="EMBL/GenBank/DDBJ databases">
        <title>Whole genome shotgun sequence of Actinoplanes ianthinogenes NBRC 13996.</title>
        <authorList>
            <person name="Komaki H."/>
            <person name="Tamura T."/>
        </authorList>
    </citation>
    <scope>NUCLEOTIDE SEQUENCE [LARGE SCALE GENOMIC DNA]</scope>
    <source>
        <strain evidence="6 7">NBRC 13996</strain>
    </source>
</reference>
<sequence>MKALRRPSTAINALLALLIVGAAIWGVNLIRSTSSGNSAKATDIRTVTVSQGTVTKTVSADGTVESASTAAATFTTAGTVTTIKVKVGDQVTKGQQLAAVDPTDADRELALARANLDAANDALDRAEAAGTDTTAAENEVTAATLAVADAKAAVAGTKLTAPMAGTVTAVNGSLGGSSASTGSSSTGTGGTGGSAASTSAGGFIDLADLTKLQITAAFSEADATGLKAGQSATITWNALENAETTGKVVAVDPTATTSNSVVTYGVTISLPDPPDGAKPGQTVSVSVVTGSVENATMVNSVAVTESGRRSTVTVLGATGQQEVRQVQVGLEGDDAYQITSGLAAGEKVVIPVSTTTSGTSTSRGGFGTGGGGFTGGGGAPPGGR</sequence>
<feature type="compositionally biased region" description="Low complexity" evidence="3">
    <location>
        <begin position="354"/>
        <end position="363"/>
    </location>
</feature>
<dbReference type="SUPFAM" id="SSF111369">
    <property type="entry name" value="HlyD-like secretion proteins"/>
    <property type="match status" value="1"/>
</dbReference>
<dbReference type="Gene3D" id="2.40.50.100">
    <property type="match status" value="1"/>
</dbReference>
<dbReference type="InterPro" id="IPR050465">
    <property type="entry name" value="UPF0194_transport"/>
</dbReference>
<protein>
    <submittedName>
        <fullName evidence="6">RND transporter</fullName>
    </submittedName>
</protein>
<dbReference type="Gene3D" id="2.40.420.20">
    <property type="match status" value="1"/>
</dbReference>
<feature type="domain" description="Multidrug resistance protein MdtA-like C-terminal permuted SH3" evidence="4">
    <location>
        <begin position="295"/>
        <end position="350"/>
    </location>
</feature>
<dbReference type="InterPro" id="IPR058636">
    <property type="entry name" value="Beta-barrel_YknX"/>
</dbReference>
<keyword evidence="2" id="KW-0175">Coiled coil</keyword>
<dbReference type="Pfam" id="PF25990">
    <property type="entry name" value="Beta-barrel_YknX"/>
    <property type="match status" value="1"/>
</dbReference>
<dbReference type="Proteomes" id="UP000676967">
    <property type="component" value="Chromosome"/>
</dbReference>
<evidence type="ECO:0000259" key="4">
    <source>
        <dbReference type="Pfam" id="PF25967"/>
    </source>
</evidence>
<accession>A0ABN6CME2</accession>
<dbReference type="InterPro" id="IPR058627">
    <property type="entry name" value="MdtA-like_C"/>
</dbReference>
<evidence type="ECO:0000256" key="1">
    <source>
        <dbReference type="ARBA" id="ARBA00004196"/>
    </source>
</evidence>
<feature type="compositionally biased region" description="Low complexity" evidence="3">
    <location>
        <begin position="176"/>
        <end position="186"/>
    </location>
</feature>
<comment type="subcellular location">
    <subcellularLocation>
        <location evidence="1">Cell envelope</location>
    </subcellularLocation>
</comment>
<dbReference type="RefSeq" id="WP_189333027.1">
    <property type="nucleotide sequence ID" value="NZ_AP023356.1"/>
</dbReference>
<evidence type="ECO:0000256" key="2">
    <source>
        <dbReference type="ARBA" id="ARBA00023054"/>
    </source>
</evidence>
<dbReference type="EMBL" id="AP023356">
    <property type="protein sequence ID" value="BCJ46201.1"/>
    <property type="molecule type" value="Genomic_DNA"/>
</dbReference>
<keyword evidence="7" id="KW-1185">Reference proteome</keyword>
<name>A0ABN6CME2_9ACTN</name>
<evidence type="ECO:0000313" key="7">
    <source>
        <dbReference type="Proteomes" id="UP000676967"/>
    </source>
</evidence>
<evidence type="ECO:0000259" key="5">
    <source>
        <dbReference type="Pfam" id="PF25990"/>
    </source>
</evidence>
<gene>
    <name evidence="6" type="ORF">Aiant_68580</name>
</gene>
<organism evidence="6 7">
    <name type="scientific">Actinoplanes ianthinogenes</name>
    <dbReference type="NCBI Taxonomy" id="122358"/>
    <lineage>
        <taxon>Bacteria</taxon>
        <taxon>Bacillati</taxon>
        <taxon>Actinomycetota</taxon>
        <taxon>Actinomycetes</taxon>
        <taxon>Micromonosporales</taxon>
        <taxon>Micromonosporaceae</taxon>
        <taxon>Actinoplanes</taxon>
    </lineage>
</organism>
<feature type="compositionally biased region" description="Gly residues" evidence="3">
    <location>
        <begin position="364"/>
        <end position="384"/>
    </location>
</feature>
<dbReference type="Pfam" id="PF25967">
    <property type="entry name" value="RND-MFP_C"/>
    <property type="match status" value="1"/>
</dbReference>
<evidence type="ECO:0000313" key="6">
    <source>
        <dbReference type="EMBL" id="BCJ46201.1"/>
    </source>
</evidence>
<feature type="region of interest" description="Disordered" evidence="3">
    <location>
        <begin position="174"/>
        <end position="194"/>
    </location>
</feature>
<proteinExistence type="predicted"/>
<feature type="domain" description="YknX-like beta-barrel" evidence="5">
    <location>
        <begin position="212"/>
        <end position="287"/>
    </location>
</feature>
<dbReference type="PANTHER" id="PTHR32347">
    <property type="entry name" value="EFFLUX SYSTEM COMPONENT YKNX-RELATED"/>
    <property type="match status" value="1"/>
</dbReference>